<proteinExistence type="predicted"/>
<keyword evidence="2" id="KW-0812">Transmembrane</keyword>
<keyword evidence="2" id="KW-1133">Transmembrane helix</keyword>
<protein>
    <recommendedName>
        <fullName evidence="5">C39 family peptidase</fullName>
    </recommendedName>
</protein>
<sequence length="890" mass="101220">MKKIGTLVIRIIVMAVFFVITIFLVDKFQNRQYKNLAMEMENATLPLVYVDYEGRYINCLHGYTTVVDTTMLRDCITPVTDDKKVTFAVDDKNGYAKTYSYELRSISSDSLIENGDLTSDTEENGYRIFDIDIRMDIKPDTEYMLIFKLDGADGQTVRYYTRIVVNDNYHASELLDFVEQFNASTFDYEANEEGSFIYPYMQAYKGQDDDSLSMGHLNLTSSYKELVWSGVNPVRITSIIPQIKEIDVNYAVIELDYVTMAENTDGESDYYSVREYYRVSYKEPETEDDTETATGVEDAEASEDTGEADNAGTISVMNFDRYIDEYFNRTGVDNKNNVYEIGVVLDEKLDYRYSSDNKKIGFVRNGQLWLYNYSENQISMVFGFWMDDVENVRNTYNNYGINMISMDDDGNMIFAVYGYMNRGAHEGKLGISLCSYDAAEQEVTELVFAECNEPYAAMKDEVSRLTYYDGTNFYFMLGNKVNCINVEAKQLSYYVDHVSLDHVYVSDDMQVMAYDSSDQAADNATLTLVNFATGQTYTLDAGAGKSLVCYGFKNRDLIYGICNTADSDISIDKDSFAKKNLSEKVYSRIPSYKLFIVDENGNQIKEYQKDDNYIIDISVEDDLIYMTKGSKKTDRFRLAEDDFITYKESDDVKRVDITTKTTSGIAKLYFTVPSNIYLTYIPYLNITKNTVGDRSSDMLITVEDEYAGYMVYDNLGLTGIYEKAGDAINRATQIAGIVVSKDGEIVYRQSEMQAYNTIASSIYHQSSGSVDASLWDCVYMTLIYEGVTDLTYEDMKASGTDPVQVLTELGKYPGADISGISLDLVFGYISNGIPVISRINDGRYVMVVSYNSEAVRYYDPVLDTEVRVSRKEYEAAMSQGNNELYSYVQE</sequence>
<reference evidence="3 4" key="1">
    <citation type="submission" date="2020-08" db="EMBL/GenBank/DDBJ databases">
        <title>Genome public.</title>
        <authorList>
            <person name="Liu C."/>
            <person name="Sun Q."/>
        </authorList>
    </citation>
    <scope>NUCLEOTIDE SEQUENCE [LARGE SCALE GENOMIC DNA]</scope>
    <source>
        <strain evidence="3 4">NSJ-10</strain>
    </source>
</reference>
<dbReference type="Proteomes" id="UP000615234">
    <property type="component" value="Unassembled WGS sequence"/>
</dbReference>
<keyword evidence="4" id="KW-1185">Reference proteome</keyword>
<accession>A0A8I0AHT1</accession>
<comment type="caution">
    <text evidence="3">The sequence shown here is derived from an EMBL/GenBank/DDBJ whole genome shotgun (WGS) entry which is preliminary data.</text>
</comment>
<organism evidence="3 4">
    <name type="scientific">Coprococcus hominis</name>
    <name type="common">ex Liu et al. 2022</name>
    <dbReference type="NCBI Taxonomy" id="2763039"/>
    <lineage>
        <taxon>Bacteria</taxon>
        <taxon>Bacillati</taxon>
        <taxon>Bacillota</taxon>
        <taxon>Clostridia</taxon>
        <taxon>Lachnospirales</taxon>
        <taxon>Lachnospiraceae</taxon>
        <taxon>Coprococcus</taxon>
    </lineage>
</organism>
<evidence type="ECO:0000256" key="2">
    <source>
        <dbReference type="SAM" id="Phobius"/>
    </source>
</evidence>
<keyword evidence="2" id="KW-0472">Membrane</keyword>
<feature type="region of interest" description="Disordered" evidence="1">
    <location>
        <begin position="281"/>
        <end position="307"/>
    </location>
</feature>
<feature type="transmembrane region" description="Helical" evidence="2">
    <location>
        <begin position="7"/>
        <end position="25"/>
    </location>
</feature>
<feature type="compositionally biased region" description="Acidic residues" evidence="1">
    <location>
        <begin position="285"/>
        <end position="307"/>
    </location>
</feature>
<name>A0A8I0AHT1_9FIRM</name>
<dbReference type="RefSeq" id="WP_186847289.1">
    <property type="nucleotide sequence ID" value="NZ_JACOOX010000001.1"/>
</dbReference>
<dbReference type="AlphaFoldDB" id="A0A8I0AHT1"/>
<evidence type="ECO:0008006" key="5">
    <source>
        <dbReference type="Google" id="ProtNLM"/>
    </source>
</evidence>
<evidence type="ECO:0000313" key="3">
    <source>
        <dbReference type="EMBL" id="MBC5661742.1"/>
    </source>
</evidence>
<evidence type="ECO:0000313" key="4">
    <source>
        <dbReference type="Proteomes" id="UP000615234"/>
    </source>
</evidence>
<dbReference type="EMBL" id="JACOOX010000001">
    <property type="protein sequence ID" value="MBC5661742.1"/>
    <property type="molecule type" value="Genomic_DNA"/>
</dbReference>
<dbReference type="SUPFAM" id="SSF82171">
    <property type="entry name" value="DPP6 N-terminal domain-like"/>
    <property type="match status" value="1"/>
</dbReference>
<gene>
    <name evidence="3" type="ORF">H8S09_02340</name>
</gene>
<evidence type="ECO:0000256" key="1">
    <source>
        <dbReference type="SAM" id="MobiDB-lite"/>
    </source>
</evidence>